<sequence length="208" mass="23138">MRGDSKELGSTPTWAVNARTGARTRNGTWLIWGTNVARGLTVGWDFFWPKVLNLGAMLTSSGPIVSSTRTSSIQHELADCYLEPDSTELICFVRDHVAVNGLIDEQICSTEGELDLVHQGVHCEHSSDKVNKDLHEGKVAVCHHLLQHWATKEPELDLVDQPSANRDAVPIALNQVRILVWPRMLYLNVGMLWLVLNLFKAASSWTSS</sequence>
<gene>
    <name evidence="1" type="ORF">Acr_27g0000780</name>
</gene>
<keyword evidence="2" id="KW-1185">Reference proteome</keyword>
<dbReference type="AlphaFoldDB" id="A0A7J0H5K8"/>
<accession>A0A7J0H5K8</accession>
<comment type="caution">
    <text evidence="1">The sequence shown here is derived from an EMBL/GenBank/DDBJ whole genome shotgun (WGS) entry which is preliminary data.</text>
</comment>
<dbReference type="EMBL" id="BJWL01000027">
    <property type="protein sequence ID" value="GFZ18339.1"/>
    <property type="molecule type" value="Genomic_DNA"/>
</dbReference>
<name>A0A7J0H5K8_9ERIC</name>
<evidence type="ECO:0000313" key="2">
    <source>
        <dbReference type="Proteomes" id="UP000585474"/>
    </source>
</evidence>
<protein>
    <submittedName>
        <fullName evidence="1">Uncharacterized protein</fullName>
    </submittedName>
</protein>
<organism evidence="1 2">
    <name type="scientific">Actinidia rufa</name>
    <dbReference type="NCBI Taxonomy" id="165716"/>
    <lineage>
        <taxon>Eukaryota</taxon>
        <taxon>Viridiplantae</taxon>
        <taxon>Streptophyta</taxon>
        <taxon>Embryophyta</taxon>
        <taxon>Tracheophyta</taxon>
        <taxon>Spermatophyta</taxon>
        <taxon>Magnoliopsida</taxon>
        <taxon>eudicotyledons</taxon>
        <taxon>Gunneridae</taxon>
        <taxon>Pentapetalae</taxon>
        <taxon>asterids</taxon>
        <taxon>Ericales</taxon>
        <taxon>Actinidiaceae</taxon>
        <taxon>Actinidia</taxon>
    </lineage>
</organism>
<evidence type="ECO:0000313" key="1">
    <source>
        <dbReference type="EMBL" id="GFZ18339.1"/>
    </source>
</evidence>
<proteinExistence type="predicted"/>
<dbReference type="Proteomes" id="UP000585474">
    <property type="component" value="Unassembled WGS sequence"/>
</dbReference>
<reference evidence="1 2" key="1">
    <citation type="submission" date="2019-07" db="EMBL/GenBank/DDBJ databases">
        <title>De Novo Assembly of kiwifruit Actinidia rufa.</title>
        <authorList>
            <person name="Sugita-Konishi S."/>
            <person name="Sato K."/>
            <person name="Mori E."/>
            <person name="Abe Y."/>
            <person name="Kisaki G."/>
            <person name="Hamano K."/>
            <person name="Suezawa K."/>
            <person name="Otani M."/>
            <person name="Fukuda T."/>
            <person name="Manabe T."/>
            <person name="Gomi K."/>
            <person name="Tabuchi M."/>
            <person name="Akimitsu K."/>
            <person name="Kataoka I."/>
        </authorList>
    </citation>
    <scope>NUCLEOTIDE SEQUENCE [LARGE SCALE GENOMIC DNA]</scope>
    <source>
        <strain evidence="2">cv. Fuchu</strain>
    </source>
</reference>